<feature type="region of interest" description="Disordered" evidence="1">
    <location>
        <begin position="1"/>
        <end position="30"/>
    </location>
</feature>
<protein>
    <recommendedName>
        <fullName evidence="4">(2Fe-2S) ferredoxin domain-containing protein</fullName>
    </recommendedName>
</protein>
<evidence type="ECO:0000313" key="2">
    <source>
        <dbReference type="EMBL" id="ARX87723.1"/>
    </source>
</evidence>
<dbReference type="eggNOG" id="COG3411">
    <property type="taxonomic scope" value="Bacteria"/>
</dbReference>
<proteinExistence type="predicted"/>
<dbReference type="Proteomes" id="UP000195880">
    <property type="component" value="Chromosome"/>
</dbReference>
<dbReference type="Gene3D" id="3.40.30.10">
    <property type="entry name" value="Glutaredoxin"/>
    <property type="match status" value="1"/>
</dbReference>
<dbReference type="AlphaFoldDB" id="A0A1Z1WMR9"/>
<evidence type="ECO:0000256" key="1">
    <source>
        <dbReference type="SAM" id="MobiDB-lite"/>
    </source>
</evidence>
<keyword evidence="3" id="KW-1185">Reference proteome</keyword>
<dbReference type="STRING" id="67267.GCA_000716675_02311"/>
<organism evidence="2 3">
    <name type="scientific">Streptomyces alboflavus</name>
    <dbReference type="NCBI Taxonomy" id="67267"/>
    <lineage>
        <taxon>Bacteria</taxon>
        <taxon>Bacillati</taxon>
        <taxon>Actinomycetota</taxon>
        <taxon>Actinomycetes</taxon>
        <taxon>Kitasatosporales</taxon>
        <taxon>Streptomycetaceae</taxon>
        <taxon>Streptomyces</taxon>
    </lineage>
</organism>
<gene>
    <name evidence="2" type="ORF">SMD44_07205</name>
</gene>
<evidence type="ECO:0008006" key="4">
    <source>
        <dbReference type="Google" id="ProtNLM"/>
    </source>
</evidence>
<sequence length="149" mass="15325">MTVPEPRTAPAVLLPDPRTAPDTVPPTTPPAPRPCTLVVCRGCCCGDPVKHPGTDHVGQLARLQAAADASGGRFAVRTSDCLGPCGQANIVVVQPSRTGRAHGGRPAWVGFALDDASLDDILTWAEAGGPGLADPPDALTLQLVDPRQV</sequence>
<dbReference type="RefSeq" id="WP_237307583.1">
    <property type="nucleotide sequence ID" value="NZ_CP021748.1"/>
</dbReference>
<dbReference type="CDD" id="cd02980">
    <property type="entry name" value="TRX_Fd_family"/>
    <property type="match status" value="1"/>
</dbReference>
<evidence type="ECO:0000313" key="3">
    <source>
        <dbReference type="Proteomes" id="UP000195880"/>
    </source>
</evidence>
<accession>A0A1Z1WMR9</accession>
<dbReference type="EMBL" id="CP021748">
    <property type="protein sequence ID" value="ARX87723.1"/>
    <property type="molecule type" value="Genomic_DNA"/>
</dbReference>
<reference evidence="2 3" key="1">
    <citation type="submission" date="2017-05" db="EMBL/GenBank/DDBJ databases">
        <title>Streptomyces alboflavus Genome sequencing and assembly.</title>
        <authorList>
            <person name="Wang Y."/>
            <person name="Du B."/>
            <person name="Ding Y."/>
            <person name="Liu H."/>
            <person name="Hou Q."/>
            <person name="Liu K."/>
            <person name="Wang C."/>
            <person name="Yao L."/>
        </authorList>
    </citation>
    <scope>NUCLEOTIDE SEQUENCE [LARGE SCALE GENOMIC DNA]</scope>
    <source>
        <strain evidence="2 3">MDJK44</strain>
    </source>
</reference>
<dbReference type="KEGG" id="salf:SMD44_07205"/>
<name>A0A1Z1WMR9_9ACTN</name>